<gene>
    <name evidence="1" type="ORF">K488DRAFT_88832</name>
</gene>
<proteinExistence type="predicted"/>
<comment type="caution">
    <text evidence="1">The sequence shown here is derived from an EMBL/GenBank/DDBJ whole genome shotgun (WGS) entry which is preliminary data.</text>
</comment>
<dbReference type="EMBL" id="MU273683">
    <property type="protein sequence ID" value="KAI0029328.1"/>
    <property type="molecule type" value="Genomic_DNA"/>
</dbReference>
<reference evidence="1" key="1">
    <citation type="submission" date="2021-02" db="EMBL/GenBank/DDBJ databases">
        <authorList>
            <consortium name="DOE Joint Genome Institute"/>
            <person name="Ahrendt S."/>
            <person name="Looney B.P."/>
            <person name="Miyauchi S."/>
            <person name="Morin E."/>
            <person name="Drula E."/>
            <person name="Courty P.E."/>
            <person name="Chicoki N."/>
            <person name="Fauchery L."/>
            <person name="Kohler A."/>
            <person name="Kuo A."/>
            <person name="Labutti K."/>
            <person name="Pangilinan J."/>
            <person name="Lipzen A."/>
            <person name="Riley R."/>
            <person name="Andreopoulos W."/>
            <person name="He G."/>
            <person name="Johnson J."/>
            <person name="Barry K.W."/>
            <person name="Grigoriev I.V."/>
            <person name="Nagy L."/>
            <person name="Hibbett D."/>
            <person name="Henrissat B."/>
            <person name="Matheny P.B."/>
            <person name="Labbe J."/>
            <person name="Martin F."/>
        </authorList>
    </citation>
    <scope>NUCLEOTIDE SEQUENCE</scope>
    <source>
        <strain evidence="1">EC-137</strain>
    </source>
</reference>
<keyword evidence="2" id="KW-1185">Reference proteome</keyword>
<evidence type="ECO:0000313" key="1">
    <source>
        <dbReference type="EMBL" id="KAI0029328.1"/>
    </source>
</evidence>
<sequence>MPDVINHPPSSAAGAKSLLLVLVVRAFDFRLAVSPVEIVRRIDVVWRPHVMGSPSLVLSATPPSGNPPASAPFSVNEYDCMLVLDFVFNSCNPLSMFIPYKALFAFIDKGMEGQQIPWEEWGSSKTCTLWSFPGNQHDHPRDGCIHGMRYIRPSPLQVASFVTRYLPLELLLLDFHPAHAPNGYSADPTAQVTSDDFVFLPRDLRSAWYPGGMPQLFVARKFDLPVEFKQSSYLRFRISEDTILVDKARANGWSTDILTF</sequence>
<accession>A0ACB8QCH9</accession>
<evidence type="ECO:0000313" key="2">
    <source>
        <dbReference type="Proteomes" id="UP000814128"/>
    </source>
</evidence>
<reference evidence="1" key="2">
    <citation type="journal article" date="2022" name="New Phytol.">
        <title>Evolutionary transition to the ectomycorrhizal habit in the genomes of a hyperdiverse lineage of mushroom-forming fungi.</title>
        <authorList>
            <person name="Looney B."/>
            <person name="Miyauchi S."/>
            <person name="Morin E."/>
            <person name="Drula E."/>
            <person name="Courty P.E."/>
            <person name="Kohler A."/>
            <person name="Kuo A."/>
            <person name="LaButti K."/>
            <person name="Pangilinan J."/>
            <person name="Lipzen A."/>
            <person name="Riley R."/>
            <person name="Andreopoulos W."/>
            <person name="He G."/>
            <person name="Johnson J."/>
            <person name="Nolan M."/>
            <person name="Tritt A."/>
            <person name="Barry K.W."/>
            <person name="Grigoriev I.V."/>
            <person name="Nagy L.G."/>
            <person name="Hibbett D."/>
            <person name="Henrissat B."/>
            <person name="Matheny P.B."/>
            <person name="Labbe J."/>
            <person name="Martin F.M."/>
        </authorList>
    </citation>
    <scope>NUCLEOTIDE SEQUENCE</scope>
    <source>
        <strain evidence="1">EC-137</strain>
    </source>
</reference>
<dbReference type="Proteomes" id="UP000814128">
    <property type="component" value="Unassembled WGS sequence"/>
</dbReference>
<name>A0ACB8QCH9_9AGAM</name>
<protein>
    <submittedName>
        <fullName evidence="1">Uncharacterized protein</fullName>
    </submittedName>
</protein>
<organism evidence="1 2">
    <name type="scientific">Vararia minispora EC-137</name>
    <dbReference type="NCBI Taxonomy" id="1314806"/>
    <lineage>
        <taxon>Eukaryota</taxon>
        <taxon>Fungi</taxon>
        <taxon>Dikarya</taxon>
        <taxon>Basidiomycota</taxon>
        <taxon>Agaricomycotina</taxon>
        <taxon>Agaricomycetes</taxon>
        <taxon>Russulales</taxon>
        <taxon>Lachnocladiaceae</taxon>
        <taxon>Vararia</taxon>
    </lineage>
</organism>